<sequence>MDNYLVKKITRMSEEFIKNSSLLEAVLYYNSRDDSIWASPVGEIDSHIGFEDLMLGLYDNNIGLEEFLKNLKNRLPKLKNDPEYLEAQGVTLSMLRDSIEEQYELLIDSKIVKHPFDKKVKNTFGDEERFFNWIKESIKEGLSVDNTKNKKFELMTKVVSFIYPSDFLKLFKSSGCLELLKDCVKSNLKESERYIIQSRIMTTALANPQFISGLNDSQKEELLSLSITNKDVLQVWLPVGAVDRLIDQLTIRGYAKLMDGKN</sequence>
<proteinExistence type="predicted"/>
<reference evidence="1" key="1">
    <citation type="submission" date="2020-04" db="EMBL/GenBank/DDBJ databases">
        <title>Deep metagenomics examines the oral microbiome during advanced dental caries in children, revealing novel taxa and co-occurrences with host molecules.</title>
        <authorList>
            <person name="Baker J.L."/>
            <person name="Morton J.T."/>
            <person name="Dinis M."/>
            <person name="Alvarez R."/>
            <person name="Tran N.C."/>
            <person name="Knight R."/>
            <person name="Edlund A."/>
        </authorList>
    </citation>
    <scope>NUCLEOTIDE SEQUENCE</scope>
    <source>
        <strain evidence="1">JCVI_23_bin.11</strain>
    </source>
</reference>
<dbReference type="Proteomes" id="UP000758611">
    <property type="component" value="Unassembled WGS sequence"/>
</dbReference>
<evidence type="ECO:0000313" key="2">
    <source>
        <dbReference type="Proteomes" id="UP000758611"/>
    </source>
</evidence>
<name>A0A930H4L4_9FIRM</name>
<evidence type="ECO:0000313" key="1">
    <source>
        <dbReference type="EMBL" id="MBF1306354.1"/>
    </source>
</evidence>
<accession>A0A930H4L4</accession>
<protein>
    <submittedName>
        <fullName evidence="1">Uncharacterized protein</fullName>
    </submittedName>
</protein>
<comment type="caution">
    <text evidence="1">The sequence shown here is derived from an EMBL/GenBank/DDBJ whole genome shotgun (WGS) entry which is preliminary data.</text>
</comment>
<dbReference type="EMBL" id="JABZRE010000002">
    <property type="protein sequence ID" value="MBF1306354.1"/>
    <property type="molecule type" value="Genomic_DNA"/>
</dbReference>
<dbReference type="RefSeq" id="WP_278476874.1">
    <property type="nucleotide sequence ID" value="NZ_JABZRE010000002.1"/>
</dbReference>
<organism evidence="1 2">
    <name type="scientific">Parvimonas micra</name>
    <dbReference type="NCBI Taxonomy" id="33033"/>
    <lineage>
        <taxon>Bacteria</taxon>
        <taxon>Bacillati</taxon>
        <taxon>Bacillota</taxon>
        <taxon>Tissierellia</taxon>
        <taxon>Tissierellales</taxon>
        <taxon>Peptoniphilaceae</taxon>
        <taxon>Parvimonas</taxon>
    </lineage>
</organism>
<dbReference type="AlphaFoldDB" id="A0A930H4L4"/>
<gene>
    <name evidence="1" type="ORF">HXM94_01005</name>
</gene>